<dbReference type="Proteomes" id="UP000321328">
    <property type="component" value="Unassembled WGS sequence"/>
</dbReference>
<sequence>MTGPLSGETDGPPGLNEHDCVVAAKTSAIAASTASAPSMSRMLNEERAGLRGGGGSRRPESELTSTMVPVIVVSVPLPTAQAGDLRGSNPSPPTGDRRADAGLHRSPARYPGGADPTWRR</sequence>
<proteinExistence type="predicted"/>
<dbReference type="AlphaFoldDB" id="A0A511D1X7"/>
<name>A0A511D1X7_9PSEU</name>
<gene>
    <name evidence="2" type="ORF">PA7_23700</name>
</gene>
<organism evidence="2 3">
    <name type="scientific">Pseudonocardia asaccharolytica DSM 44247 = NBRC 16224</name>
    <dbReference type="NCBI Taxonomy" id="1123024"/>
    <lineage>
        <taxon>Bacteria</taxon>
        <taxon>Bacillati</taxon>
        <taxon>Actinomycetota</taxon>
        <taxon>Actinomycetes</taxon>
        <taxon>Pseudonocardiales</taxon>
        <taxon>Pseudonocardiaceae</taxon>
        <taxon>Pseudonocardia</taxon>
    </lineage>
</organism>
<comment type="caution">
    <text evidence="2">The sequence shown here is derived from an EMBL/GenBank/DDBJ whole genome shotgun (WGS) entry which is preliminary data.</text>
</comment>
<feature type="region of interest" description="Disordered" evidence="1">
    <location>
        <begin position="77"/>
        <end position="120"/>
    </location>
</feature>
<feature type="compositionally biased region" description="Low complexity" evidence="1">
    <location>
        <begin position="30"/>
        <end position="40"/>
    </location>
</feature>
<evidence type="ECO:0000313" key="2">
    <source>
        <dbReference type="EMBL" id="GEL18533.1"/>
    </source>
</evidence>
<evidence type="ECO:0000256" key="1">
    <source>
        <dbReference type="SAM" id="MobiDB-lite"/>
    </source>
</evidence>
<protein>
    <submittedName>
        <fullName evidence="2">Uncharacterized protein</fullName>
    </submittedName>
</protein>
<accession>A0A511D1X7</accession>
<feature type="region of interest" description="Disordered" evidence="1">
    <location>
        <begin position="30"/>
        <end position="65"/>
    </location>
</feature>
<keyword evidence="3" id="KW-1185">Reference proteome</keyword>
<dbReference type="EMBL" id="BJVI01000022">
    <property type="protein sequence ID" value="GEL18533.1"/>
    <property type="molecule type" value="Genomic_DNA"/>
</dbReference>
<reference evidence="2 3" key="1">
    <citation type="submission" date="2019-07" db="EMBL/GenBank/DDBJ databases">
        <title>Whole genome shotgun sequence of Pseudonocardia asaccharolytica NBRC 16224.</title>
        <authorList>
            <person name="Hosoyama A."/>
            <person name="Uohara A."/>
            <person name="Ohji S."/>
            <person name="Ichikawa N."/>
        </authorList>
    </citation>
    <scope>NUCLEOTIDE SEQUENCE [LARGE SCALE GENOMIC DNA]</scope>
    <source>
        <strain evidence="2 3">NBRC 16224</strain>
    </source>
</reference>
<evidence type="ECO:0000313" key="3">
    <source>
        <dbReference type="Proteomes" id="UP000321328"/>
    </source>
</evidence>